<feature type="transmembrane region" description="Helical" evidence="1">
    <location>
        <begin position="160"/>
        <end position="186"/>
    </location>
</feature>
<keyword evidence="1" id="KW-0812">Transmembrane</keyword>
<feature type="transmembrane region" description="Helical" evidence="1">
    <location>
        <begin position="267"/>
        <end position="288"/>
    </location>
</feature>
<dbReference type="PANTHER" id="PTHR35797">
    <property type="entry name" value="PROTEASE-RELATED"/>
    <property type="match status" value="1"/>
</dbReference>
<dbReference type="Pfam" id="PF02517">
    <property type="entry name" value="Rce1-like"/>
    <property type="match status" value="1"/>
</dbReference>
<feature type="transmembrane region" description="Helical" evidence="1">
    <location>
        <begin position="108"/>
        <end position="132"/>
    </location>
</feature>
<name>A0ABV6RC47_9MICO</name>
<feature type="domain" description="CAAX prenyl protease 2/Lysostaphin resistance protein A-like" evidence="2">
    <location>
        <begin position="173"/>
        <end position="275"/>
    </location>
</feature>
<keyword evidence="3" id="KW-0378">Hydrolase</keyword>
<accession>A0ABV6RC47</accession>
<evidence type="ECO:0000313" key="3">
    <source>
        <dbReference type="EMBL" id="MFC0673962.1"/>
    </source>
</evidence>
<protein>
    <submittedName>
        <fullName evidence="3">CPBP family intramembrane glutamic endopeptidase</fullName>
        <ecNumber evidence="3">3.4.-.-</ecNumber>
    </submittedName>
</protein>
<feature type="transmembrane region" description="Helical" evidence="1">
    <location>
        <begin position="36"/>
        <end position="57"/>
    </location>
</feature>
<dbReference type="InterPro" id="IPR042150">
    <property type="entry name" value="MmRce1-like"/>
</dbReference>
<keyword evidence="1" id="KW-1133">Transmembrane helix</keyword>
<evidence type="ECO:0000313" key="4">
    <source>
        <dbReference type="Proteomes" id="UP001589793"/>
    </source>
</evidence>
<comment type="caution">
    <text evidence="3">The sequence shown here is derived from an EMBL/GenBank/DDBJ whole genome shotgun (WGS) entry which is preliminary data.</text>
</comment>
<evidence type="ECO:0000256" key="1">
    <source>
        <dbReference type="SAM" id="Phobius"/>
    </source>
</evidence>
<dbReference type="RefSeq" id="WP_376979898.1">
    <property type="nucleotide sequence ID" value="NZ_JBHLSV010000008.1"/>
</dbReference>
<dbReference type="EC" id="3.4.-.-" evidence="3"/>
<feature type="transmembrane region" description="Helical" evidence="1">
    <location>
        <begin position="207"/>
        <end position="229"/>
    </location>
</feature>
<sequence>MDTSSPITGPAAATPPPLPRTPVPPYIAGRVPWKAVGIYVAISWGMLWVFALPFWWLPRGIADPLFTPVIAVGMLSPAIASLIVAKAIERTSWRTRVGLRFRGRWKALLVWTPLAALLVLAAHAIAAVIMVLRGVPGDLTGRSWAQLGAAQLSEAAGTEIGAGAAVTVMLVSMLVGILITAVPALGEEIGWRGWLWPALKPLGLPRAVALGGIIWSLWHLPIMLIGYNYPGAPRAAAIAMFLVPCIAMNLLFGAITERAKGNPIPAAFAHAALNAGLGTMLGIFSTQATAAQLNLFLDTALGLIGAIVIACLGVLVMPWGRIRAARERAR</sequence>
<dbReference type="GO" id="GO:0016787">
    <property type="term" value="F:hydrolase activity"/>
    <property type="evidence" value="ECO:0007669"/>
    <property type="project" value="UniProtKB-KW"/>
</dbReference>
<dbReference type="InterPro" id="IPR003675">
    <property type="entry name" value="Rce1/LyrA-like_dom"/>
</dbReference>
<feature type="transmembrane region" description="Helical" evidence="1">
    <location>
        <begin position="300"/>
        <end position="320"/>
    </location>
</feature>
<evidence type="ECO:0000259" key="2">
    <source>
        <dbReference type="Pfam" id="PF02517"/>
    </source>
</evidence>
<dbReference type="Proteomes" id="UP001589793">
    <property type="component" value="Unassembled WGS sequence"/>
</dbReference>
<reference evidence="3 4" key="1">
    <citation type="submission" date="2024-09" db="EMBL/GenBank/DDBJ databases">
        <authorList>
            <person name="Sun Q."/>
            <person name="Mori K."/>
        </authorList>
    </citation>
    <scope>NUCLEOTIDE SEQUENCE [LARGE SCALE GENOMIC DNA]</scope>
    <source>
        <strain evidence="3 4">CICC 10874</strain>
    </source>
</reference>
<gene>
    <name evidence="3" type="ORF">ACFFF6_08330</name>
</gene>
<keyword evidence="4" id="KW-1185">Reference proteome</keyword>
<feature type="transmembrane region" description="Helical" evidence="1">
    <location>
        <begin position="235"/>
        <end position="255"/>
    </location>
</feature>
<proteinExistence type="predicted"/>
<dbReference type="EMBL" id="JBHLSV010000008">
    <property type="protein sequence ID" value="MFC0673962.1"/>
    <property type="molecule type" value="Genomic_DNA"/>
</dbReference>
<dbReference type="PANTHER" id="PTHR35797:SF1">
    <property type="entry name" value="PROTEASE"/>
    <property type="match status" value="1"/>
</dbReference>
<organism evidence="3 4">
    <name type="scientific">Brachybacterium hainanense</name>
    <dbReference type="NCBI Taxonomy" id="1541174"/>
    <lineage>
        <taxon>Bacteria</taxon>
        <taxon>Bacillati</taxon>
        <taxon>Actinomycetota</taxon>
        <taxon>Actinomycetes</taxon>
        <taxon>Micrococcales</taxon>
        <taxon>Dermabacteraceae</taxon>
        <taxon>Brachybacterium</taxon>
    </lineage>
</organism>
<keyword evidence="1" id="KW-0472">Membrane</keyword>
<feature type="transmembrane region" description="Helical" evidence="1">
    <location>
        <begin position="69"/>
        <end position="88"/>
    </location>
</feature>